<dbReference type="WBParaSite" id="ACOC_0000588901-mRNA-1">
    <property type="protein sequence ID" value="ACOC_0000588901-mRNA-1"/>
    <property type="gene ID" value="ACOC_0000588901"/>
</dbReference>
<dbReference type="EMBL" id="UYYA01003902">
    <property type="protein sequence ID" value="VDM57475.1"/>
    <property type="molecule type" value="Genomic_DNA"/>
</dbReference>
<sequence length="102" mass="11948">MFLERLRNASPNNAYVMGSFNVTVLCTVVSNDSTFQAIFELLVEHEKRINMHGFSIQQPMALLKECPICSIFEWSEKYYEQVSGWQWDSDWHHALRLCLCLT</sequence>
<organism evidence="3">
    <name type="scientific">Angiostrongylus costaricensis</name>
    <name type="common">Nematode worm</name>
    <dbReference type="NCBI Taxonomy" id="334426"/>
    <lineage>
        <taxon>Eukaryota</taxon>
        <taxon>Metazoa</taxon>
        <taxon>Ecdysozoa</taxon>
        <taxon>Nematoda</taxon>
        <taxon>Chromadorea</taxon>
        <taxon>Rhabditida</taxon>
        <taxon>Rhabditina</taxon>
        <taxon>Rhabditomorpha</taxon>
        <taxon>Strongyloidea</taxon>
        <taxon>Metastrongylidae</taxon>
        <taxon>Angiostrongylus</taxon>
    </lineage>
</organism>
<keyword evidence="2" id="KW-1185">Reference proteome</keyword>
<reference evidence="3" key="1">
    <citation type="submission" date="2017-02" db="UniProtKB">
        <authorList>
            <consortium name="WormBaseParasite"/>
        </authorList>
    </citation>
    <scope>IDENTIFICATION</scope>
</reference>
<protein>
    <submittedName>
        <fullName evidence="3">Ras-GEF domain-containing protein</fullName>
    </submittedName>
</protein>
<gene>
    <name evidence="1" type="ORF">ACOC_LOCUS5890</name>
</gene>
<dbReference type="AlphaFoldDB" id="A0A0R3PM36"/>
<evidence type="ECO:0000313" key="2">
    <source>
        <dbReference type="Proteomes" id="UP000267027"/>
    </source>
</evidence>
<dbReference type="Proteomes" id="UP000267027">
    <property type="component" value="Unassembled WGS sequence"/>
</dbReference>
<name>A0A0R3PM36_ANGCS</name>
<proteinExistence type="predicted"/>
<dbReference type="OrthoDB" id="5862033at2759"/>
<accession>A0A0R3PM36</accession>
<evidence type="ECO:0000313" key="3">
    <source>
        <dbReference type="WBParaSite" id="ACOC_0000588901-mRNA-1"/>
    </source>
</evidence>
<evidence type="ECO:0000313" key="1">
    <source>
        <dbReference type="EMBL" id="VDM57475.1"/>
    </source>
</evidence>
<reference evidence="1 2" key="2">
    <citation type="submission" date="2018-11" db="EMBL/GenBank/DDBJ databases">
        <authorList>
            <consortium name="Pathogen Informatics"/>
        </authorList>
    </citation>
    <scope>NUCLEOTIDE SEQUENCE [LARGE SCALE GENOMIC DNA]</scope>
    <source>
        <strain evidence="1 2">Costa Rica</strain>
    </source>
</reference>